<dbReference type="OrthoDB" id="5983390at2759"/>
<dbReference type="EMBL" id="CACRXK020000017">
    <property type="protein sequence ID" value="CAB3976850.1"/>
    <property type="molecule type" value="Genomic_DNA"/>
</dbReference>
<dbReference type="Proteomes" id="UP001152795">
    <property type="component" value="Unassembled WGS sequence"/>
</dbReference>
<dbReference type="SUPFAM" id="SSF56672">
    <property type="entry name" value="DNA/RNA polymerases"/>
    <property type="match status" value="1"/>
</dbReference>
<evidence type="ECO:0000313" key="2">
    <source>
        <dbReference type="Proteomes" id="UP001152795"/>
    </source>
</evidence>
<gene>
    <name evidence="1" type="ORF">PACLA_8A001268</name>
</gene>
<keyword evidence="2" id="KW-1185">Reference proteome</keyword>
<comment type="caution">
    <text evidence="1">The sequence shown here is derived from an EMBL/GenBank/DDBJ whole genome shotgun (WGS) entry which is preliminary data.</text>
</comment>
<dbReference type="InterPro" id="IPR043502">
    <property type="entry name" value="DNA/RNA_pol_sf"/>
</dbReference>
<dbReference type="PANTHER" id="PTHR33332">
    <property type="entry name" value="REVERSE TRANSCRIPTASE DOMAIN-CONTAINING PROTEIN"/>
    <property type="match status" value="1"/>
</dbReference>
<dbReference type="Pfam" id="PF00078">
    <property type="entry name" value="RVT_1"/>
    <property type="match status" value="1"/>
</dbReference>
<dbReference type="PROSITE" id="PS50878">
    <property type="entry name" value="RT_POL"/>
    <property type="match status" value="1"/>
</dbReference>
<name>A0A6S7FQ57_PARCT</name>
<dbReference type="AlphaFoldDB" id="A0A6S7FQ57"/>
<organism evidence="1 2">
    <name type="scientific">Paramuricea clavata</name>
    <name type="common">Red gorgonian</name>
    <name type="synonym">Violescent sea-whip</name>
    <dbReference type="NCBI Taxonomy" id="317549"/>
    <lineage>
        <taxon>Eukaryota</taxon>
        <taxon>Metazoa</taxon>
        <taxon>Cnidaria</taxon>
        <taxon>Anthozoa</taxon>
        <taxon>Octocorallia</taxon>
        <taxon>Malacalcyonacea</taxon>
        <taxon>Plexauridae</taxon>
        <taxon>Paramuricea</taxon>
    </lineage>
</organism>
<accession>A0A6S7FQ57</accession>
<evidence type="ECO:0000313" key="1">
    <source>
        <dbReference type="EMBL" id="CAB3976850.1"/>
    </source>
</evidence>
<protein>
    <submittedName>
        <fullName evidence="1">Uncharacterized protein</fullName>
    </submittedName>
</protein>
<proteinExistence type="predicted"/>
<dbReference type="InterPro" id="IPR000477">
    <property type="entry name" value="RT_dom"/>
</dbReference>
<reference evidence="1" key="1">
    <citation type="submission" date="2020-04" db="EMBL/GenBank/DDBJ databases">
        <authorList>
            <person name="Alioto T."/>
            <person name="Alioto T."/>
            <person name="Gomez Garrido J."/>
        </authorList>
    </citation>
    <scope>NUCLEOTIDE SEQUENCE</scope>
    <source>
        <strain evidence="1">A484AB</strain>
    </source>
</reference>
<sequence>MNPPDRHSSKHLEKSKCITTAKGISAENLQSIKAHLTAIIMQLFERCVHKTELSHVSEFIGQDQFTYKKGHNSTMALIECHHTWLKWLDNDASYVRIFSFDFSKAFDNVPHDILCTKLKRLAINPYIINWTINFLKNRQQRVVVDGIITNYLDINCGVLQGTVLGPILFSIMVNDIKAIDHQNELIKFVDDMTLGVPGTNEGDTSRIEVDNIIEWSQRNRMLLNMDKTWEMVMCGNVHRSIPNPIPMIERKTWLKIQGTILQENPSNWDMHFDQLINKANSRMQIMRVCKYYGMTIEQLDLLFNSLIMSVLTYGIELWGCAYYDKYLKQIDKFVSRARKYGYTSKGYSMKEIIGSRDKKLWDKVTSNVNNPLH</sequence>